<organism evidence="2 3">
    <name type="scientific">Paralvinella palmiformis</name>
    <dbReference type="NCBI Taxonomy" id="53620"/>
    <lineage>
        <taxon>Eukaryota</taxon>
        <taxon>Metazoa</taxon>
        <taxon>Spiralia</taxon>
        <taxon>Lophotrochozoa</taxon>
        <taxon>Annelida</taxon>
        <taxon>Polychaeta</taxon>
        <taxon>Sedentaria</taxon>
        <taxon>Canalipalpata</taxon>
        <taxon>Terebellida</taxon>
        <taxon>Terebelliformia</taxon>
        <taxon>Alvinellidae</taxon>
        <taxon>Paralvinella</taxon>
    </lineage>
</organism>
<gene>
    <name evidence="2" type="ORF">LSH36_1279g00020</name>
</gene>
<dbReference type="SUPFAM" id="SSF55961">
    <property type="entry name" value="Bet v1-like"/>
    <property type="match status" value="1"/>
</dbReference>
<dbReference type="GO" id="GO:0008289">
    <property type="term" value="F:lipid binding"/>
    <property type="evidence" value="ECO:0007669"/>
    <property type="project" value="InterPro"/>
</dbReference>
<dbReference type="InterPro" id="IPR002913">
    <property type="entry name" value="START_lipid-bd_dom"/>
</dbReference>
<keyword evidence="3" id="KW-1185">Reference proteome</keyword>
<name>A0AAD9IUU7_9ANNE</name>
<sequence length="231" mass="26511">MVVDFVLLSFQVKGHFKDVSAATVYDVLHDPIYRKLWDNNMLESYEVCCLNPMNDIGYYAFIKCLMICGPHPHCYSGARLKSTEAIEESRLCDPEIMKLPPKKNFVRGISYITGYHVTLADNATRTDQTGCCVTYVTQSDPKGKLPVWVVNKASQIFAPKVMKKLHKATQNYEKWKAKNNPYWKPWIYPDQLDLPRINMDDVLSMSSLEAEEVVDETDIKEEDVKDDENGD</sequence>
<evidence type="ECO:0000259" key="1">
    <source>
        <dbReference type="PROSITE" id="PS50848"/>
    </source>
</evidence>
<reference evidence="2" key="1">
    <citation type="journal article" date="2023" name="Mol. Biol. Evol.">
        <title>Third-Generation Sequencing Reveals the Adaptive Role of the Epigenome in Three Deep-Sea Polychaetes.</title>
        <authorList>
            <person name="Perez M."/>
            <person name="Aroh O."/>
            <person name="Sun Y."/>
            <person name="Lan Y."/>
            <person name="Juniper S.K."/>
            <person name="Young C.R."/>
            <person name="Angers B."/>
            <person name="Qian P.Y."/>
        </authorList>
    </citation>
    <scope>NUCLEOTIDE SEQUENCE</scope>
    <source>
        <strain evidence="2">P08H-3</strain>
    </source>
</reference>
<feature type="domain" description="START" evidence="1">
    <location>
        <begin position="1"/>
        <end position="174"/>
    </location>
</feature>
<dbReference type="Proteomes" id="UP001208570">
    <property type="component" value="Unassembled WGS sequence"/>
</dbReference>
<accession>A0AAD9IUU7</accession>
<dbReference type="Pfam" id="PF01852">
    <property type="entry name" value="START"/>
    <property type="match status" value="1"/>
</dbReference>
<comment type="caution">
    <text evidence="2">The sequence shown here is derived from an EMBL/GenBank/DDBJ whole genome shotgun (WGS) entry which is preliminary data.</text>
</comment>
<dbReference type="InterPro" id="IPR051213">
    <property type="entry name" value="START_lipid_transfer"/>
</dbReference>
<protein>
    <recommendedName>
        <fullName evidence="1">START domain-containing protein</fullName>
    </recommendedName>
</protein>
<evidence type="ECO:0000313" key="2">
    <source>
        <dbReference type="EMBL" id="KAK2140685.1"/>
    </source>
</evidence>
<evidence type="ECO:0000313" key="3">
    <source>
        <dbReference type="Proteomes" id="UP001208570"/>
    </source>
</evidence>
<dbReference type="PANTHER" id="PTHR19308:SF14">
    <property type="entry name" value="START DOMAIN-CONTAINING PROTEIN"/>
    <property type="match status" value="1"/>
</dbReference>
<dbReference type="AlphaFoldDB" id="A0AAD9IUU7"/>
<dbReference type="InterPro" id="IPR023393">
    <property type="entry name" value="START-like_dom_sf"/>
</dbReference>
<proteinExistence type="predicted"/>
<dbReference type="PROSITE" id="PS50848">
    <property type="entry name" value="START"/>
    <property type="match status" value="1"/>
</dbReference>
<dbReference type="EMBL" id="JAODUP010001278">
    <property type="protein sequence ID" value="KAK2140685.1"/>
    <property type="molecule type" value="Genomic_DNA"/>
</dbReference>
<dbReference type="Gene3D" id="3.30.530.20">
    <property type="match status" value="1"/>
</dbReference>
<dbReference type="PANTHER" id="PTHR19308">
    <property type="entry name" value="PHOSPHATIDYLCHOLINE TRANSFER PROTEIN"/>
    <property type="match status" value="1"/>
</dbReference>
<dbReference type="GO" id="GO:0005737">
    <property type="term" value="C:cytoplasm"/>
    <property type="evidence" value="ECO:0007669"/>
    <property type="project" value="UniProtKB-ARBA"/>
</dbReference>